<feature type="compositionally biased region" description="Polar residues" evidence="1">
    <location>
        <begin position="344"/>
        <end position="356"/>
    </location>
</feature>
<feature type="region of interest" description="Disordered" evidence="1">
    <location>
        <begin position="41"/>
        <end position="151"/>
    </location>
</feature>
<name>A0ABR4NMD5_9SACH</name>
<accession>A0ABR4NMD5</accession>
<feature type="region of interest" description="Disordered" evidence="1">
    <location>
        <begin position="322"/>
        <end position="356"/>
    </location>
</feature>
<evidence type="ECO:0000256" key="1">
    <source>
        <dbReference type="SAM" id="MobiDB-lite"/>
    </source>
</evidence>
<feature type="compositionally biased region" description="Polar residues" evidence="1">
    <location>
        <begin position="245"/>
        <end position="269"/>
    </location>
</feature>
<feature type="region of interest" description="Disordered" evidence="1">
    <location>
        <begin position="242"/>
        <end position="295"/>
    </location>
</feature>
<evidence type="ECO:0000313" key="2">
    <source>
        <dbReference type="EMBL" id="KAL3228909.1"/>
    </source>
</evidence>
<sequence length="356" mass="38610">MSSRNLQENHTGSNDNSFQGRTKKLSGWVKRIIQPGREVTAVTALHQDPTTTNNKGRAVSNNNSTPEHFNHKHTSRHDVDGRVNSNGKPTTQVSSSLKKKKDIYPSIKSTDQKSVTIKTNNNTYHRSLKKSPSKKRSGRLRSDSAPDSLPAARSISNYLAPLSPSMSCDSDRVTMSSSLRPLFANDTDSDEESISASAKPRSKLGAMSPETNLENVTSDQELDISSMAPLLSVSSSSAKSSTFSDIHSIQSTRTTVISSRTQETNSSTMAIPPASILDRGRQSTLTMTSPHPSGVTTVSSIASTNNYINNYTSQQNAFYNSALPPQPPLSTRTTQRSVPRRGSNHTLNSAVTIKST</sequence>
<feature type="compositionally biased region" description="Polar residues" evidence="1">
    <location>
        <begin position="282"/>
        <end position="295"/>
    </location>
</feature>
<dbReference type="EMBL" id="JBEVYD010000012">
    <property type="protein sequence ID" value="KAL3228909.1"/>
    <property type="molecule type" value="Genomic_DNA"/>
</dbReference>
<organism evidence="2 3">
    <name type="scientific">Nakaseomyces bracarensis</name>
    <dbReference type="NCBI Taxonomy" id="273131"/>
    <lineage>
        <taxon>Eukaryota</taxon>
        <taxon>Fungi</taxon>
        <taxon>Dikarya</taxon>
        <taxon>Ascomycota</taxon>
        <taxon>Saccharomycotina</taxon>
        <taxon>Saccharomycetes</taxon>
        <taxon>Saccharomycetales</taxon>
        <taxon>Saccharomycetaceae</taxon>
        <taxon>Nakaseomyces</taxon>
    </lineage>
</organism>
<feature type="compositionally biased region" description="Polar residues" evidence="1">
    <location>
        <begin position="1"/>
        <end position="20"/>
    </location>
</feature>
<feature type="compositionally biased region" description="Polar residues" evidence="1">
    <location>
        <begin position="83"/>
        <end position="96"/>
    </location>
</feature>
<feature type="compositionally biased region" description="Polar residues" evidence="1">
    <location>
        <begin position="48"/>
        <end position="67"/>
    </location>
</feature>
<comment type="caution">
    <text evidence="2">The sequence shown here is derived from an EMBL/GenBank/DDBJ whole genome shotgun (WGS) entry which is preliminary data.</text>
</comment>
<feature type="compositionally biased region" description="Polar residues" evidence="1">
    <location>
        <begin position="107"/>
        <end position="125"/>
    </location>
</feature>
<evidence type="ECO:0000313" key="3">
    <source>
        <dbReference type="Proteomes" id="UP001623330"/>
    </source>
</evidence>
<protein>
    <submittedName>
        <fullName evidence="2">Uncharacterized protein</fullName>
    </submittedName>
</protein>
<gene>
    <name evidence="2" type="ORF">RNJ44_01996</name>
</gene>
<proteinExistence type="predicted"/>
<reference evidence="2 3" key="1">
    <citation type="submission" date="2024-05" db="EMBL/GenBank/DDBJ databases">
        <title>Long read based assembly of the Candida bracarensis genome reveals expanded adhesin content.</title>
        <authorList>
            <person name="Marcet-Houben M."/>
            <person name="Ksiezopolska E."/>
            <person name="Gabaldon T."/>
        </authorList>
    </citation>
    <scope>NUCLEOTIDE SEQUENCE [LARGE SCALE GENOMIC DNA]</scope>
    <source>
        <strain evidence="2 3">CBM6</strain>
    </source>
</reference>
<feature type="region of interest" description="Disordered" evidence="1">
    <location>
        <begin position="182"/>
        <end position="208"/>
    </location>
</feature>
<dbReference type="Proteomes" id="UP001623330">
    <property type="component" value="Unassembled WGS sequence"/>
</dbReference>
<feature type="region of interest" description="Disordered" evidence="1">
    <location>
        <begin position="1"/>
        <end position="22"/>
    </location>
</feature>
<keyword evidence="3" id="KW-1185">Reference proteome</keyword>
<feature type="compositionally biased region" description="Basic residues" evidence="1">
    <location>
        <begin position="126"/>
        <end position="139"/>
    </location>
</feature>